<sequence length="230" mass="25175">MLWEYISFAIGREMEFVLRLVISCICGGLIGFERSRRRKEAGIRTHILVALGASMMMIVSKYAFFDVLAYRDITVDASRIAANVITGISFLGAGVIFVRGVSIRGLTTAAGIWTTAGAGLAIGGGLYVVGISTTILVLAIQVIMHNVLKKWDGPVYETISVTFHAELADGLDLVKRELAIRKIMIHNIRMEKHEDQTVTVTLQVSRDNDANCAELAEMLSKNPQVKGFSL</sequence>
<feature type="domain" description="MgtC/SapB/SrpB/YhiD N-terminal" evidence="8">
    <location>
        <begin position="20"/>
        <end position="147"/>
    </location>
</feature>
<evidence type="ECO:0000256" key="4">
    <source>
        <dbReference type="ARBA" id="ARBA00022692"/>
    </source>
</evidence>
<feature type="transmembrane region" description="Helical" evidence="7">
    <location>
        <begin position="77"/>
        <end position="98"/>
    </location>
</feature>
<keyword evidence="6 7" id="KW-0472">Membrane</keyword>
<accession>A0A1M6W3Q9</accession>
<dbReference type="InterPro" id="IPR003416">
    <property type="entry name" value="MgtC/SapB/SrpB/YhiD_fam"/>
</dbReference>
<evidence type="ECO:0000259" key="8">
    <source>
        <dbReference type="Pfam" id="PF02308"/>
    </source>
</evidence>
<gene>
    <name evidence="9" type="ORF">SAMN02745138_02509</name>
</gene>
<dbReference type="PANTHER" id="PTHR33778:SF1">
    <property type="entry name" value="MAGNESIUM TRANSPORTER YHID-RELATED"/>
    <property type="match status" value="1"/>
</dbReference>
<evidence type="ECO:0000256" key="6">
    <source>
        <dbReference type="ARBA" id="ARBA00023136"/>
    </source>
</evidence>
<feature type="transmembrane region" description="Helical" evidence="7">
    <location>
        <begin position="45"/>
        <end position="65"/>
    </location>
</feature>
<keyword evidence="5 7" id="KW-1133">Transmembrane helix</keyword>
<evidence type="ECO:0000256" key="2">
    <source>
        <dbReference type="ARBA" id="ARBA00009298"/>
    </source>
</evidence>
<keyword evidence="3" id="KW-1003">Cell membrane</keyword>
<evidence type="ECO:0000313" key="9">
    <source>
        <dbReference type="EMBL" id="SHK88293.1"/>
    </source>
</evidence>
<evidence type="ECO:0000256" key="5">
    <source>
        <dbReference type="ARBA" id="ARBA00022989"/>
    </source>
</evidence>
<reference evidence="9 10" key="1">
    <citation type="submission" date="2016-11" db="EMBL/GenBank/DDBJ databases">
        <authorList>
            <person name="Jaros S."/>
            <person name="Januszkiewicz K."/>
            <person name="Wedrychowicz H."/>
        </authorList>
    </citation>
    <scope>NUCLEOTIDE SEQUENCE [LARGE SCALE GENOMIC DNA]</scope>
    <source>
        <strain evidence="9 10">DSM 14214</strain>
    </source>
</reference>
<organism evidence="9 10">
    <name type="scientific">Anaerotignum lactatifermentans DSM 14214</name>
    <dbReference type="NCBI Taxonomy" id="1121323"/>
    <lineage>
        <taxon>Bacteria</taxon>
        <taxon>Bacillati</taxon>
        <taxon>Bacillota</taxon>
        <taxon>Clostridia</taxon>
        <taxon>Lachnospirales</taxon>
        <taxon>Anaerotignaceae</taxon>
        <taxon>Anaerotignum</taxon>
    </lineage>
</organism>
<dbReference type="EMBL" id="FRAH01000051">
    <property type="protein sequence ID" value="SHK88293.1"/>
    <property type="molecule type" value="Genomic_DNA"/>
</dbReference>
<keyword evidence="4 7" id="KW-0812">Transmembrane</keyword>
<name>A0A1M6W3Q9_9FIRM</name>
<keyword evidence="10" id="KW-1185">Reference proteome</keyword>
<dbReference type="GO" id="GO:0005886">
    <property type="term" value="C:plasma membrane"/>
    <property type="evidence" value="ECO:0007669"/>
    <property type="project" value="UniProtKB-SubCell"/>
</dbReference>
<proteinExistence type="inferred from homology"/>
<dbReference type="OrthoDB" id="9811198at2"/>
<dbReference type="RefSeq" id="WP_072852304.1">
    <property type="nucleotide sequence ID" value="NZ_FRAH01000051.1"/>
</dbReference>
<protein>
    <submittedName>
        <fullName evidence="9">Putative Mg2+ transporter-C (MgtC) family protein</fullName>
    </submittedName>
</protein>
<evidence type="ECO:0000256" key="3">
    <source>
        <dbReference type="ARBA" id="ARBA00022475"/>
    </source>
</evidence>
<dbReference type="AlphaFoldDB" id="A0A1M6W3Q9"/>
<dbReference type="Proteomes" id="UP000183975">
    <property type="component" value="Unassembled WGS sequence"/>
</dbReference>
<comment type="similarity">
    <text evidence="2">Belongs to the MgtC/SapB family.</text>
</comment>
<evidence type="ECO:0000313" key="10">
    <source>
        <dbReference type="Proteomes" id="UP000183975"/>
    </source>
</evidence>
<dbReference type="InterPro" id="IPR049177">
    <property type="entry name" value="MgtC_SapB_SrpB_YhiD_N"/>
</dbReference>
<dbReference type="PRINTS" id="PR01837">
    <property type="entry name" value="MGTCSAPBPROT"/>
</dbReference>
<comment type="subcellular location">
    <subcellularLocation>
        <location evidence="1">Cell membrane</location>
        <topology evidence="1">Multi-pass membrane protein</topology>
    </subcellularLocation>
</comment>
<dbReference type="Pfam" id="PF02308">
    <property type="entry name" value="MgtC"/>
    <property type="match status" value="1"/>
</dbReference>
<evidence type="ECO:0000256" key="7">
    <source>
        <dbReference type="SAM" id="Phobius"/>
    </source>
</evidence>
<dbReference type="PANTHER" id="PTHR33778">
    <property type="entry name" value="PROTEIN MGTC"/>
    <property type="match status" value="1"/>
</dbReference>
<evidence type="ECO:0000256" key="1">
    <source>
        <dbReference type="ARBA" id="ARBA00004651"/>
    </source>
</evidence>
<feature type="transmembrane region" description="Helical" evidence="7">
    <location>
        <begin position="110"/>
        <end position="140"/>
    </location>
</feature>
<feature type="transmembrane region" description="Helical" evidence="7">
    <location>
        <begin position="16"/>
        <end position="33"/>
    </location>
</feature>